<dbReference type="InterPro" id="IPR013320">
    <property type="entry name" value="ConA-like_dom_sf"/>
</dbReference>
<dbReference type="InterPro" id="IPR026444">
    <property type="entry name" value="Secre_tail"/>
</dbReference>
<keyword evidence="2 3" id="KW-0732">Signal</keyword>
<reference evidence="5 6" key="1">
    <citation type="submission" date="2020-08" db="EMBL/GenBank/DDBJ databases">
        <title>Polaribacter sp. L12M9 isolated from gut of the Korean scallop.</title>
        <authorList>
            <person name="Jeong Y.S."/>
        </authorList>
    </citation>
    <scope>NUCLEOTIDE SEQUENCE [LARGE SCALE GENOMIC DNA]</scope>
    <source>
        <strain evidence="5 6">L12M9</strain>
    </source>
</reference>
<evidence type="ECO:0000256" key="2">
    <source>
        <dbReference type="ARBA" id="ARBA00022729"/>
    </source>
</evidence>
<dbReference type="SUPFAM" id="SSF49899">
    <property type="entry name" value="Concanavalin A-like lectins/glucanases"/>
    <property type="match status" value="1"/>
</dbReference>
<dbReference type="Proteomes" id="UP000515808">
    <property type="component" value="Chromosome"/>
</dbReference>
<dbReference type="AlphaFoldDB" id="A0A7G9L6Q9"/>
<dbReference type="PANTHER" id="PTHR10963">
    <property type="entry name" value="GLYCOSYL HYDROLASE-RELATED"/>
    <property type="match status" value="1"/>
</dbReference>
<dbReference type="GO" id="GO:0005975">
    <property type="term" value="P:carbohydrate metabolic process"/>
    <property type="evidence" value="ECO:0007669"/>
    <property type="project" value="InterPro"/>
</dbReference>
<dbReference type="Gene3D" id="2.60.120.200">
    <property type="match status" value="1"/>
</dbReference>
<gene>
    <name evidence="5" type="ORF">H9W90_08795</name>
</gene>
<keyword evidence="6" id="KW-1185">Reference proteome</keyword>
<dbReference type="InterPro" id="IPR050546">
    <property type="entry name" value="Glycosyl_Hydrlase_16"/>
</dbReference>
<sequence>MKNIYIVFLLLTLSLSVRGQELIDPDTPVGQQPQGSVPGNWELEFSDEFNGSASPTPHPDRWVVSVSTKSRGLANRDPALSDWWWTADNVSINGVGQLELEGEKFDSNTMHCGSIESRNLYEPTYGYFEARIQIAETAKANHTAFWFQGHNQGNVNNSAADGVEIDVFESAWVTDKVKTVLHYDGYGSDHVSYSVPYNSPGIHSGYHIFALHWTPDFLQTYYDGVPVTSTNATKVFPIVENTSTSNFGDPLVPQVPEWLWLSVGASFGDGDFAGQPIGTLSSAKVDWVRAYKLATPLSVDNVTNEEFKIYPNPASNILNIKTDIHNYSVFIYDQNGRILSKTKESKLATIDVSSFSTGVYHVKINYDNNIKTHKLLIK</sequence>
<dbReference type="CDD" id="cd00413">
    <property type="entry name" value="Glyco_hydrolase_16"/>
    <property type="match status" value="1"/>
</dbReference>
<evidence type="ECO:0000313" key="5">
    <source>
        <dbReference type="EMBL" id="QNM84308.1"/>
    </source>
</evidence>
<dbReference type="NCBIfam" id="TIGR04183">
    <property type="entry name" value="Por_Secre_tail"/>
    <property type="match status" value="1"/>
</dbReference>
<evidence type="ECO:0000256" key="3">
    <source>
        <dbReference type="SAM" id="SignalP"/>
    </source>
</evidence>
<keyword evidence="5" id="KW-0378">Hydrolase</keyword>
<feature type="chain" id="PRO_5028927599" evidence="3">
    <location>
        <begin position="20"/>
        <end position="378"/>
    </location>
</feature>
<dbReference type="KEGG" id="ppec:H9W90_08795"/>
<dbReference type="GO" id="GO:0004553">
    <property type="term" value="F:hydrolase activity, hydrolyzing O-glycosyl compounds"/>
    <property type="evidence" value="ECO:0007669"/>
    <property type="project" value="InterPro"/>
</dbReference>
<dbReference type="Pfam" id="PF00722">
    <property type="entry name" value="Glyco_hydro_16"/>
    <property type="match status" value="1"/>
</dbReference>
<protein>
    <submittedName>
        <fullName evidence="5">Family 16 glycosylhydrolase</fullName>
    </submittedName>
</protein>
<proteinExistence type="inferred from homology"/>
<feature type="signal peptide" evidence="3">
    <location>
        <begin position="1"/>
        <end position="19"/>
    </location>
</feature>
<evidence type="ECO:0000313" key="6">
    <source>
        <dbReference type="Proteomes" id="UP000515808"/>
    </source>
</evidence>
<dbReference type="PANTHER" id="PTHR10963:SF55">
    <property type="entry name" value="GLYCOSIDE HYDROLASE FAMILY 16 PROTEIN"/>
    <property type="match status" value="1"/>
</dbReference>
<dbReference type="EMBL" id="CP060695">
    <property type="protein sequence ID" value="QNM84308.1"/>
    <property type="molecule type" value="Genomic_DNA"/>
</dbReference>
<organism evidence="5 6">
    <name type="scientific">Polaribacter pectinis</name>
    <dbReference type="NCBI Taxonomy" id="2738844"/>
    <lineage>
        <taxon>Bacteria</taxon>
        <taxon>Pseudomonadati</taxon>
        <taxon>Bacteroidota</taxon>
        <taxon>Flavobacteriia</taxon>
        <taxon>Flavobacteriales</taxon>
        <taxon>Flavobacteriaceae</taxon>
    </lineage>
</organism>
<feature type="domain" description="GH16" evidence="4">
    <location>
        <begin position="20"/>
        <end position="296"/>
    </location>
</feature>
<dbReference type="RefSeq" id="WP_187481252.1">
    <property type="nucleotide sequence ID" value="NZ_CP060695.1"/>
</dbReference>
<evidence type="ECO:0000256" key="1">
    <source>
        <dbReference type="ARBA" id="ARBA00006865"/>
    </source>
</evidence>
<dbReference type="Pfam" id="PF18962">
    <property type="entry name" value="Por_Secre_tail"/>
    <property type="match status" value="1"/>
</dbReference>
<dbReference type="PROSITE" id="PS51762">
    <property type="entry name" value="GH16_2"/>
    <property type="match status" value="1"/>
</dbReference>
<accession>A0A7G9L6Q9</accession>
<evidence type="ECO:0000259" key="4">
    <source>
        <dbReference type="PROSITE" id="PS51762"/>
    </source>
</evidence>
<name>A0A7G9L6Q9_9FLAO</name>
<comment type="similarity">
    <text evidence="1">Belongs to the glycosyl hydrolase 16 family.</text>
</comment>
<dbReference type="InterPro" id="IPR000757">
    <property type="entry name" value="Beta-glucanase-like"/>
</dbReference>